<dbReference type="RefSeq" id="WP_149769540.1">
    <property type="nucleotide sequence ID" value="NZ_VDFQ02000003.1"/>
</dbReference>
<dbReference type="Proteomes" id="UP000307768">
    <property type="component" value="Unassembled WGS sequence"/>
</dbReference>
<proteinExistence type="predicted"/>
<dbReference type="AlphaFoldDB" id="A0A5Q6RX06"/>
<protein>
    <submittedName>
        <fullName evidence="1">Uncharacterized protein</fullName>
    </submittedName>
</protein>
<gene>
    <name evidence="1" type="ORF">FE697_010360</name>
</gene>
<organism evidence="1 2">
    <name type="scientific">Mumia zhuanghuii</name>
    <dbReference type="NCBI Taxonomy" id="2585211"/>
    <lineage>
        <taxon>Bacteria</taxon>
        <taxon>Bacillati</taxon>
        <taxon>Actinomycetota</taxon>
        <taxon>Actinomycetes</taxon>
        <taxon>Propionibacteriales</taxon>
        <taxon>Nocardioidaceae</taxon>
        <taxon>Mumia</taxon>
    </lineage>
</organism>
<dbReference type="EMBL" id="VDFQ02000003">
    <property type="protein sequence ID" value="KAA1422590.1"/>
    <property type="molecule type" value="Genomic_DNA"/>
</dbReference>
<name>A0A5Q6RX06_9ACTN</name>
<comment type="caution">
    <text evidence="1">The sequence shown here is derived from an EMBL/GenBank/DDBJ whole genome shotgun (WGS) entry which is preliminary data.</text>
</comment>
<accession>A0A5Q6RX06</accession>
<sequence length="333" mass="34997">MNVSVSRRVRRVIGLAAVIFPLLVGGIASAEPDAEFPNLPATRLDALRGGGGTALAFVTPAQQWVRATKVPMAADIVTVTTPPDVLCRDYFKASDCQLAPGATARIIADALAYPTNHATPIAESTFFDFPAITVRTVAFGSVPVTATAEIRLPADADGLPVGLSATTIIDSYLNGTGPCPVKCIGAGVVNPAYDHVQDTSVSGEVDLRIRNVTIDGRAVNVGDRCWARDARLEALGKGYFTDIEGTEYYPNVPNVPIGSYYAAMGGELNGTLDVPLFSGCGSGSEDLSPMISTLASGKGFPLKMFQSAMTGLGCPRDESTCNYPKPYPFPSRD</sequence>
<evidence type="ECO:0000313" key="2">
    <source>
        <dbReference type="Proteomes" id="UP000307768"/>
    </source>
</evidence>
<reference evidence="1 2" key="1">
    <citation type="submission" date="2019-09" db="EMBL/GenBank/DDBJ databases">
        <title>Mumia zhuanghuii sp. nov. isolated from the intestinal contents of plateau pika (Ochotona curzoniae) in the Qinghai-Tibet plateau of China.</title>
        <authorList>
            <person name="Tian Z."/>
        </authorList>
    </citation>
    <scope>NUCLEOTIDE SEQUENCE [LARGE SCALE GENOMIC DNA]</scope>
    <source>
        <strain evidence="2">350</strain>
    </source>
</reference>
<dbReference type="OrthoDB" id="3821392at2"/>
<evidence type="ECO:0000313" key="1">
    <source>
        <dbReference type="EMBL" id="KAA1422590.1"/>
    </source>
</evidence>